<dbReference type="EMBL" id="QEOB01000015">
    <property type="protein sequence ID" value="PVX76946.1"/>
    <property type="molecule type" value="Genomic_DNA"/>
</dbReference>
<evidence type="ECO:0000256" key="10">
    <source>
        <dbReference type="ARBA" id="ARBA00023136"/>
    </source>
</evidence>
<dbReference type="SMART" id="SM00387">
    <property type="entry name" value="HATPase_c"/>
    <property type="match status" value="1"/>
</dbReference>
<feature type="domain" description="HAMP" evidence="13">
    <location>
        <begin position="87"/>
        <end position="141"/>
    </location>
</feature>
<dbReference type="SUPFAM" id="SSF158472">
    <property type="entry name" value="HAMP domain-like"/>
    <property type="match status" value="1"/>
</dbReference>
<dbReference type="InterPro" id="IPR003660">
    <property type="entry name" value="HAMP_dom"/>
</dbReference>
<evidence type="ECO:0000256" key="2">
    <source>
        <dbReference type="ARBA" id="ARBA00004370"/>
    </source>
</evidence>
<dbReference type="Pfam" id="PF00512">
    <property type="entry name" value="HisKA"/>
    <property type="match status" value="1"/>
</dbReference>
<evidence type="ECO:0000256" key="1">
    <source>
        <dbReference type="ARBA" id="ARBA00000085"/>
    </source>
</evidence>
<feature type="transmembrane region" description="Helical" evidence="11">
    <location>
        <begin position="21"/>
        <end position="44"/>
    </location>
</feature>
<evidence type="ECO:0000256" key="8">
    <source>
        <dbReference type="ARBA" id="ARBA00022989"/>
    </source>
</evidence>
<dbReference type="Pfam" id="PF02518">
    <property type="entry name" value="HATPase_c"/>
    <property type="match status" value="1"/>
</dbReference>
<evidence type="ECO:0000256" key="9">
    <source>
        <dbReference type="ARBA" id="ARBA00023012"/>
    </source>
</evidence>
<accession>A0ABX5KHR0</accession>
<dbReference type="SUPFAM" id="SSF47384">
    <property type="entry name" value="Homodimeric domain of signal transducing histidine kinase"/>
    <property type="match status" value="1"/>
</dbReference>
<feature type="domain" description="Histidine kinase" evidence="12">
    <location>
        <begin position="149"/>
        <end position="361"/>
    </location>
</feature>
<keyword evidence="15" id="KW-1185">Reference proteome</keyword>
<organism evidence="14 15">
    <name type="scientific">Paraburkholderia unamae</name>
    <dbReference type="NCBI Taxonomy" id="219649"/>
    <lineage>
        <taxon>Bacteria</taxon>
        <taxon>Pseudomonadati</taxon>
        <taxon>Pseudomonadota</taxon>
        <taxon>Betaproteobacteria</taxon>
        <taxon>Burkholderiales</taxon>
        <taxon>Burkholderiaceae</taxon>
        <taxon>Paraburkholderia</taxon>
    </lineage>
</organism>
<keyword evidence="8 11" id="KW-1133">Transmembrane helix</keyword>
<keyword evidence="9" id="KW-0902">Two-component regulatory system</keyword>
<dbReference type="InterPro" id="IPR005467">
    <property type="entry name" value="His_kinase_dom"/>
</dbReference>
<dbReference type="CDD" id="cd06225">
    <property type="entry name" value="HAMP"/>
    <property type="match status" value="1"/>
</dbReference>
<dbReference type="EC" id="2.7.13.3" evidence="3"/>
<evidence type="ECO:0000313" key="14">
    <source>
        <dbReference type="EMBL" id="PVX76946.1"/>
    </source>
</evidence>
<evidence type="ECO:0000313" key="15">
    <source>
        <dbReference type="Proteomes" id="UP000245712"/>
    </source>
</evidence>
<dbReference type="Pfam" id="PF00672">
    <property type="entry name" value="HAMP"/>
    <property type="match status" value="1"/>
</dbReference>
<dbReference type="SMART" id="SM00304">
    <property type="entry name" value="HAMP"/>
    <property type="match status" value="1"/>
</dbReference>
<evidence type="ECO:0000256" key="11">
    <source>
        <dbReference type="SAM" id="Phobius"/>
    </source>
</evidence>
<dbReference type="Gene3D" id="6.10.340.10">
    <property type="match status" value="1"/>
</dbReference>
<keyword evidence="5" id="KW-0808">Transferase</keyword>
<feature type="transmembrane region" description="Helical" evidence="11">
    <location>
        <begin position="64"/>
        <end position="86"/>
    </location>
</feature>
<dbReference type="PRINTS" id="PR00344">
    <property type="entry name" value="BCTRLSENSOR"/>
</dbReference>
<evidence type="ECO:0000256" key="5">
    <source>
        <dbReference type="ARBA" id="ARBA00022679"/>
    </source>
</evidence>
<sequence length="369" mass="39825">MNGSVEHRGRLVRQIVLSMGLVSCITMLIAFVGSIVIYGLLFLFSPPPYPPTGKELFIPDPRDYLIFAILLLFGLVVAVIMASRLARRILAPLNSLAESARSIAAGDLAARALPGDRSLGETALLVDDFNAMAVRLQRMTADMSAWNAAIAHELRTPLTILRGRLQGMKDGVFKSDEAQIRGLLFQVEGLTRLVDDLHIVTLQDIGRLEMRMEPTRIDVEIRRAVDSIVEELSEAGIMVELMLAPVVVHCDGTRIRQALLALLDNARRYAVPGTLVVRADGDADNVRLSVEDEGPGVTPGFEAQMFEPFARADASRSRKFGGSGLGLSVVRAIALAHGGTAGYRENSQGGSTFELVIPASAFQAAAIPN</sequence>
<reference evidence="14 15" key="1">
    <citation type="submission" date="2018-05" db="EMBL/GenBank/DDBJ databases">
        <title>Genomic Encyclopedia of Type Strains, Phase IV (KMG-V): Genome sequencing to study the core and pangenomes of soil and plant-associated prokaryotes.</title>
        <authorList>
            <person name="Whitman W."/>
        </authorList>
    </citation>
    <scope>NUCLEOTIDE SEQUENCE [LARGE SCALE GENOMIC DNA]</scope>
    <source>
        <strain evidence="14 15">SCZa-39</strain>
    </source>
</reference>
<dbReference type="InterPro" id="IPR036097">
    <property type="entry name" value="HisK_dim/P_sf"/>
</dbReference>
<dbReference type="PANTHER" id="PTHR45436:SF5">
    <property type="entry name" value="SENSOR HISTIDINE KINASE TRCS"/>
    <property type="match status" value="1"/>
</dbReference>
<comment type="subcellular location">
    <subcellularLocation>
        <location evidence="2">Membrane</location>
    </subcellularLocation>
</comment>
<dbReference type="SMART" id="SM00388">
    <property type="entry name" value="HisKA"/>
    <property type="match status" value="1"/>
</dbReference>
<gene>
    <name evidence="14" type="ORF">C7402_1155</name>
</gene>
<dbReference type="InterPro" id="IPR003594">
    <property type="entry name" value="HATPase_dom"/>
</dbReference>
<comment type="catalytic activity">
    <reaction evidence="1">
        <text>ATP + protein L-histidine = ADP + protein N-phospho-L-histidine.</text>
        <dbReference type="EC" id="2.7.13.3"/>
    </reaction>
</comment>
<dbReference type="Proteomes" id="UP000245712">
    <property type="component" value="Unassembled WGS sequence"/>
</dbReference>
<evidence type="ECO:0000256" key="7">
    <source>
        <dbReference type="ARBA" id="ARBA00022777"/>
    </source>
</evidence>
<dbReference type="InterPro" id="IPR036890">
    <property type="entry name" value="HATPase_C_sf"/>
</dbReference>
<dbReference type="InterPro" id="IPR050428">
    <property type="entry name" value="TCS_sensor_his_kinase"/>
</dbReference>
<dbReference type="InterPro" id="IPR003661">
    <property type="entry name" value="HisK_dim/P_dom"/>
</dbReference>
<dbReference type="Gene3D" id="3.30.565.10">
    <property type="entry name" value="Histidine kinase-like ATPase, C-terminal domain"/>
    <property type="match status" value="1"/>
</dbReference>
<keyword evidence="6 11" id="KW-0812">Transmembrane</keyword>
<comment type="caution">
    <text evidence="14">The sequence shown here is derived from an EMBL/GenBank/DDBJ whole genome shotgun (WGS) entry which is preliminary data.</text>
</comment>
<protein>
    <recommendedName>
        <fullName evidence="3">histidine kinase</fullName>
        <ecNumber evidence="3">2.7.13.3</ecNumber>
    </recommendedName>
</protein>
<evidence type="ECO:0000259" key="13">
    <source>
        <dbReference type="PROSITE" id="PS50885"/>
    </source>
</evidence>
<evidence type="ECO:0000256" key="6">
    <source>
        <dbReference type="ARBA" id="ARBA00022692"/>
    </source>
</evidence>
<dbReference type="PROSITE" id="PS50885">
    <property type="entry name" value="HAMP"/>
    <property type="match status" value="1"/>
</dbReference>
<dbReference type="GO" id="GO:0016301">
    <property type="term" value="F:kinase activity"/>
    <property type="evidence" value="ECO:0007669"/>
    <property type="project" value="UniProtKB-KW"/>
</dbReference>
<keyword evidence="10 11" id="KW-0472">Membrane</keyword>
<dbReference type="Gene3D" id="1.10.287.130">
    <property type="match status" value="1"/>
</dbReference>
<dbReference type="CDD" id="cd00075">
    <property type="entry name" value="HATPase"/>
    <property type="match status" value="1"/>
</dbReference>
<name>A0ABX5KHR0_9BURK</name>
<dbReference type="PANTHER" id="PTHR45436">
    <property type="entry name" value="SENSOR HISTIDINE KINASE YKOH"/>
    <property type="match status" value="1"/>
</dbReference>
<keyword evidence="4" id="KW-0597">Phosphoprotein</keyword>
<dbReference type="InterPro" id="IPR004358">
    <property type="entry name" value="Sig_transdc_His_kin-like_C"/>
</dbReference>
<dbReference type="CDD" id="cd00082">
    <property type="entry name" value="HisKA"/>
    <property type="match status" value="1"/>
</dbReference>
<dbReference type="RefSeq" id="WP_116612954.1">
    <property type="nucleotide sequence ID" value="NZ_QEOB01000015.1"/>
</dbReference>
<evidence type="ECO:0000256" key="3">
    <source>
        <dbReference type="ARBA" id="ARBA00012438"/>
    </source>
</evidence>
<evidence type="ECO:0000256" key="4">
    <source>
        <dbReference type="ARBA" id="ARBA00022553"/>
    </source>
</evidence>
<dbReference type="SUPFAM" id="SSF55874">
    <property type="entry name" value="ATPase domain of HSP90 chaperone/DNA topoisomerase II/histidine kinase"/>
    <property type="match status" value="1"/>
</dbReference>
<keyword evidence="7 14" id="KW-0418">Kinase</keyword>
<evidence type="ECO:0000259" key="12">
    <source>
        <dbReference type="PROSITE" id="PS50109"/>
    </source>
</evidence>
<proteinExistence type="predicted"/>
<dbReference type="PROSITE" id="PS50109">
    <property type="entry name" value="HIS_KIN"/>
    <property type="match status" value="1"/>
</dbReference>